<feature type="domain" description="PEP-utilising enzyme mobile" evidence="1">
    <location>
        <begin position="384"/>
        <end position="468"/>
    </location>
</feature>
<keyword evidence="4" id="KW-1185">Reference proteome</keyword>
<name>A0ABM6SWR4_9ACTN</name>
<gene>
    <name evidence="3" type="ORF">C4B68_28645</name>
</gene>
<dbReference type="EMBL" id="CP026652">
    <property type="protein sequence ID" value="AVH59061.1"/>
    <property type="molecule type" value="Genomic_DNA"/>
</dbReference>
<evidence type="ECO:0000313" key="3">
    <source>
        <dbReference type="EMBL" id="AVH59061.1"/>
    </source>
</evidence>
<feature type="domain" description="Pyruvate phosphate dikinase AMP/ATP-binding" evidence="2">
    <location>
        <begin position="57"/>
        <end position="246"/>
    </location>
</feature>
<dbReference type="InterPro" id="IPR036637">
    <property type="entry name" value="Phosphohistidine_dom_sf"/>
</dbReference>
<evidence type="ECO:0000259" key="2">
    <source>
        <dbReference type="Pfam" id="PF01326"/>
    </source>
</evidence>
<evidence type="ECO:0000259" key="1">
    <source>
        <dbReference type="Pfam" id="PF00391"/>
    </source>
</evidence>
<dbReference type="Proteomes" id="UP000238413">
    <property type="component" value="Chromosome"/>
</dbReference>
<reference evidence="3 4" key="1">
    <citation type="submission" date="2018-02" db="EMBL/GenBank/DDBJ databases">
        <title>Complete genome sequence of Streptomyces dengpaensis, the producer of angucyclines.</title>
        <authorList>
            <person name="Yumei L."/>
        </authorList>
    </citation>
    <scope>NUCLEOTIDE SEQUENCE [LARGE SCALE GENOMIC DNA]</scope>
    <source>
        <strain evidence="3 4">XZHG99</strain>
    </source>
</reference>
<dbReference type="RefSeq" id="WP_099500804.1">
    <property type="nucleotide sequence ID" value="NZ_CP026652.1"/>
</dbReference>
<evidence type="ECO:0008006" key="5">
    <source>
        <dbReference type="Google" id="ProtNLM"/>
    </source>
</evidence>
<dbReference type="Pfam" id="PF00391">
    <property type="entry name" value="PEP-utilizers"/>
    <property type="match status" value="1"/>
</dbReference>
<sequence>MLILGLAEAVGMPSDMLGGKGTGLAKLARLGLPIPPAFILTTAAYHRWFEAGFRVDDDLRDMVAEQLEQLRPQVGALGLSVSDSFLVSVRSSPVVSMPGMLNSVLNVGVTHDWLDAQPESFRHEILSEFIRTYLLASGVNRDRGSSASLRVASKYTPVGASLLDQVTACIDAVFLSNMHRKIAEFTAQRLLDDQIPIACIVQVMVYGNRSEGSASGVLWSRNIQSGEGPCAGTYLVKAQGPEVVGSAHVREPRSLIRMKADWPDVYEDLCRISDTLEAEFPHVQEVEFTVDERRVWLLQARDVSLSPLASIRLACSKVDAGMWTPAQAVLHTRADALPRLANRVAAASPDSSPDLLARGIPASAGIATGPLVVKPDEAGDPLLPDNAILLAESLTPQDDFGLMKSCAGFVTIRGGPGTHTASLLRKLGKPYVVSLDRETLLPRPGTPVRFGASTVNAGDIVTVLGSRGELFRGEIQESEDAGARELVERFAQWMTSHGSMSSWQVFNYPCQQAEQNIRNTVESVVQRCTWKSEKAIVNELLSLVPAQWRIRQEVFPAGDRDAIRSAMLSGIEEGFWIGPKVCRTADPHLGNGPWQTGIKTAEEVDSFLQDPAYAGRSPHGGYRTWVSDTAVTELVVVFDPPGKGEPELNAEHFVCTLSCAGPPAQLQIVLMLGTSRLRSLESASPHEVILVTVESDYQHPHYLGPVRPFVGRDYWSGPRPGRFAEVAMSRGELSFNRLHGLVDERSLVIAEQVTRLIVQEFWKPPFDLPHYMVALDDEFGLEILEFQGRADSRGRLAFFKLFDAKGHEEQLFIDRA</sequence>
<dbReference type="Gene3D" id="3.30.470.20">
    <property type="entry name" value="ATP-grasp fold, B domain"/>
    <property type="match status" value="1"/>
</dbReference>
<dbReference type="InterPro" id="IPR013815">
    <property type="entry name" value="ATP_grasp_subdomain_1"/>
</dbReference>
<dbReference type="Pfam" id="PF01326">
    <property type="entry name" value="PPDK_N"/>
    <property type="match status" value="1"/>
</dbReference>
<organism evidence="3 4">
    <name type="scientific">Streptomyces dengpaensis</name>
    <dbReference type="NCBI Taxonomy" id="2049881"/>
    <lineage>
        <taxon>Bacteria</taxon>
        <taxon>Bacillati</taxon>
        <taxon>Actinomycetota</taxon>
        <taxon>Actinomycetes</taxon>
        <taxon>Kitasatosporales</taxon>
        <taxon>Streptomycetaceae</taxon>
        <taxon>Streptomyces</taxon>
    </lineage>
</organism>
<proteinExistence type="predicted"/>
<dbReference type="PANTHER" id="PTHR22931">
    <property type="entry name" value="PHOSPHOENOLPYRUVATE DIKINASE-RELATED"/>
    <property type="match status" value="1"/>
</dbReference>
<protein>
    <recommendedName>
        <fullName evidence="5">Pyruvate, water dikinase</fullName>
    </recommendedName>
</protein>
<dbReference type="InterPro" id="IPR010121">
    <property type="entry name" value="Pyruvate_phosphate_dikinase"/>
</dbReference>
<accession>A0ABM6SWR4</accession>
<evidence type="ECO:0000313" key="4">
    <source>
        <dbReference type="Proteomes" id="UP000238413"/>
    </source>
</evidence>
<dbReference type="SUPFAM" id="SSF52009">
    <property type="entry name" value="Phosphohistidine domain"/>
    <property type="match status" value="1"/>
</dbReference>
<dbReference type="PANTHER" id="PTHR22931:SF9">
    <property type="entry name" value="PYRUVATE, PHOSPHATE DIKINASE 1, CHLOROPLASTIC"/>
    <property type="match status" value="1"/>
</dbReference>
<dbReference type="Gene3D" id="1.10.189.10">
    <property type="entry name" value="Pyruvate Phosphate Dikinase, domain 2"/>
    <property type="match status" value="1"/>
</dbReference>
<dbReference type="SUPFAM" id="SSF56059">
    <property type="entry name" value="Glutathione synthetase ATP-binding domain-like"/>
    <property type="match status" value="1"/>
</dbReference>
<dbReference type="InterPro" id="IPR002192">
    <property type="entry name" value="PPDK_AMP/ATP-bd"/>
</dbReference>
<dbReference type="InterPro" id="IPR008279">
    <property type="entry name" value="PEP-util_enz_mobile_dom"/>
</dbReference>
<dbReference type="Gene3D" id="3.30.1490.20">
    <property type="entry name" value="ATP-grasp fold, A domain"/>
    <property type="match status" value="1"/>
</dbReference>
<dbReference type="Gene3D" id="3.50.30.10">
    <property type="entry name" value="Phosphohistidine domain"/>
    <property type="match status" value="1"/>
</dbReference>